<feature type="compositionally biased region" description="Low complexity" evidence="1">
    <location>
        <begin position="233"/>
        <end position="248"/>
    </location>
</feature>
<proteinExistence type="predicted"/>
<keyword evidence="3" id="KW-1185">Reference proteome</keyword>
<accession>A0ABP9GCB7</accession>
<feature type="region of interest" description="Disordered" evidence="1">
    <location>
        <begin position="1"/>
        <end position="83"/>
    </location>
</feature>
<evidence type="ECO:0000313" key="3">
    <source>
        <dbReference type="Proteomes" id="UP001499993"/>
    </source>
</evidence>
<feature type="compositionally biased region" description="Basic and acidic residues" evidence="1">
    <location>
        <begin position="13"/>
        <end position="33"/>
    </location>
</feature>
<feature type="region of interest" description="Disordered" evidence="1">
    <location>
        <begin position="392"/>
        <end position="414"/>
    </location>
</feature>
<protein>
    <submittedName>
        <fullName evidence="2">Uncharacterized protein</fullName>
    </submittedName>
</protein>
<evidence type="ECO:0000313" key="2">
    <source>
        <dbReference type="EMBL" id="GAA4937755.1"/>
    </source>
</evidence>
<gene>
    <name evidence="2" type="ORF">GCM10023224_18620</name>
</gene>
<name>A0ABP9GCB7_9ACTN</name>
<reference evidence="3" key="1">
    <citation type="journal article" date="2019" name="Int. J. Syst. Evol. Microbiol.">
        <title>The Global Catalogue of Microorganisms (GCM) 10K type strain sequencing project: providing services to taxonomists for standard genome sequencing and annotation.</title>
        <authorList>
            <consortium name="The Broad Institute Genomics Platform"/>
            <consortium name="The Broad Institute Genome Sequencing Center for Infectious Disease"/>
            <person name="Wu L."/>
            <person name="Ma J."/>
        </authorList>
    </citation>
    <scope>NUCLEOTIDE SEQUENCE [LARGE SCALE GENOMIC DNA]</scope>
    <source>
        <strain evidence="3">JCM 18123</strain>
    </source>
</reference>
<dbReference type="Proteomes" id="UP001499993">
    <property type="component" value="Unassembled WGS sequence"/>
</dbReference>
<feature type="region of interest" description="Disordered" evidence="1">
    <location>
        <begin position="216"/>
        <end position="248"/>
    </location>
</feature>
<sequence length="677" mass="70877">MAGAAKGSGLRCGEPRFRNRRREPAFGDPRDIGDFPTAQRPRCHTVGEVAADSGRAAVTRAEPTPPAQAVRRPGAARPQDGLGEKRGVAMRLVFSNADEETLDRYRDLLPRAAASWAAGQPVPPVSRRALGAVTGYKLGEPGCGGDGLVARWTAADVFTLLRHWVPTREALPATDVRAVPGALRTWWAFLDRHGWLDPRSARLANLEQAVEDAAPRLSGASGTDGRGHDAARPHAGASPGAAPPAEDAAPGLGFAAFAAAARGEGDGALPTRPRGGWGRLGYSLPPAALPTAEELVAAVAAAPVCADPRTANGSPASGELLERWWSGFAAVRGAAAERLRRVGAADGADQDAADALIGAVLTALSLGRERGAPTPLAPRMAADLAADARLSGAPAAVRRPTGPSHGPPDAAGPAEAAEPLLAELEHLGAVAHEASDTGGVRRTTAGRHTSTVLTPLGRWLWFALLVCNGVRPLTRAELMAEDAEVLIDRAASGDPFAERELQEWIAARGPARALPELVEVYRRSDDCVHRSLANRLTSAYALQARSCYERLRGDPDFGGRARCWLFDAGFAKLDSLQPHDHLGPLLDGLAASLRTGTYGHDDGAGGIGAFPGVSDPELPTVFDSAAGFGHPEARFVLRWFARHHPDPRIRAAARATLARTGPAPAGRPAGPQGPRHR</sequence>
<organism evidence="2 3">
    <name type="scientific">Streptomonospora halophila</name>
    <dbReference type="NCBI Taxonomy" id="427369"/>
    <lineage>
        <taxon>Bacteria</taxon>
        <taxon>Bacillati</taxon>
        <taxon>Actinomycetota</taxon>
        <taxon>Actinomycetes</taxon>
        <taxon>Streptosporangiales</taxon>
        <taxon>Nocardiopsidaceae</taxon>
        <taxon>Streptomonospora</taxon>
    </lineage>
</organism>
<feature type="region of interest" description="Disordered" evidence="1">
    <location>
        <begin position="658"/>
        <end position="677"/>
    </location>
</feature>
<evidence type="ECO:0000256" key="1">
    <source>
        <dbReference type="SAM" id="MobiDB-lite"/>
    </source>
</evidence>
<dbReference type="EMBL" id="BAABIK010000008">
    <property type="protein sequence ID" value="GAA4937755.1"/>
    <property type="molecule type" value="Genomic_DNA"/>
</dbReference>
<comment type="caution">
    <text evidence="2">The sequence shown here is derived from an EMBL/GenBank/DDBJ whole genome shotgun (WGS) entry which is preliminary data.</text>
</comment>